<dbReference type="Proteomes" id="UP000188268">
    <property type="component" value="Unassembled WGS sequence"/>
</dbReference>
<evidence type="ECO:0000313" key="1">
    <source>
        <dbReference type="EMBL" id="OMO67646.1"/>
    </source>
</evidence>
<sequence length="31" mass="3434">MKKGRMIWLLKEARAKEELSSSQEGGAQIAS</sequence>
<accession>A0A1R3HBJ7</accession>
<gene>
    <name evidence="1" type="ORF">CCACVL1_20389</name>
</gene>
<dbReference type="AlphaFoldDB" id="A0A1R3HBJ7"/>
<keyword evidence="2" id="KW-1185">Reference proteome</keyword>
<proteinExistence type="predicted"/>
<organism evidence="1 2">
    <name type="scientific">Corchorus capsularis</name>
    <name type="common">Jute</name>
    <dbReference type="NCBI Taxonomy" id="210143"/>
    <lineage>
        <taxon>Eukaryota</taxon>
        <taxon>Viridiplantae</taxon>
        <taxon>Streptophyta</taxon>
        <taxon>Embryophyta</taxon>
        <taxon>Tracheophyta</taxon>
        <taxon>Spermatophyta</taxon>
        <taxon>Magnoliopsida</taxon>
        <taxon>eudicotyledons</taxon>
        <taxon>Gunneridae</taxon>
        <taxon>Pentapetalae</taxon>
        <taxon>rosids</taxon>
        <taxon>malvids</taxon>
        <taxon>Malvales</taxon>
        <taxon>Malvaceae</taxon>
        <taxon>Grewioideae</taxon>
        <taxon>Apeibeae</taxon>
        <taxon>Corchorus</taxon>
    </lineage>
</organism>
<protein>
    <submittedName>
        <fullName evidence="1">Uncharacterized protein</fullName>
    </submittedName>
</protein>
<reference evidence="1 2" key="1">
    <citation type="submission" date="2013-09" db="EMBL/GenBank/DDBJ databases">
        <title>Corchorus capsularis genome sequencing.</title>
        <authorList>
            <person name="Alam M."/>
            <person name="Haque M.S."/>
            <person name="Islam M.S."/>
            <person name="Emdad E.M."/>
            <person name="Islam M.M."/>
            <person name="Ahmed B."/>
            <person name="Halim A."/>
            <person name="Hossen Q.M.M."/>
            <person name="Hossain M.Z."/>
            <person name="Ahmed R."/>
            <person name="Khan M.M."/>
            <person name="Islam R."/>
            <person name="Rashid M.M."/>
            <person name="Khan S.A."/>
            <person name="Rahman M.S."/>
            <person name="Alam M."/>
        </authorList>
    </citation>
    <scope>NUCLEOTIDE SEQUENCE [LARGE SCALE GENOMIC DNA]</scope>
    <source>
        <strain evidence="2">cv. CVL-1</strain>
        <tissue evidence="1">Whole seedling</tissue>
    </source>
</reference>
<evidence type="ECO:0000313" key="2">
    <source>
        <dbReference type="Proteomes" id="UP000188268"/>
    </source>
</evidence>
<comment type="caution">
    <text evidence="1">The sequence shown here is derived from an EMBL/GenBank/DDBJ whole genome shotgun (WGS) entry which is preliminary data.</text>
</comment>
<name>A0A1R3HBJ7_COCAP</name>
<dbReference type="Gramene" id="OMO67646">
    <property type="protein sequence ID" value="OMO67646"/>
    <property type="gene ID" value="CCACVL1_20389"/>
</dbReference>
<dbReference type="EMBL" id="AWWV01012385">
    <property type="protein sequence ID" value="OMO67646.1"/>
    <property type="molecule type" value="Genomic_DNA"/>
</dbReference>